<evidence type="ECO:0000313" key="1">
    <source>
        <dbReference type="EMBL" id="CAG9800329.1"/>
    </source>
</evidence>
<accession>A0A9N9RN29</accession>
<name>A0A9N9RN29_9DIPT</name>
<dbReference type="Proteomes" id="UP001153620">
    <property type="component" value="Chromosome 1"/>
</dbReference>
<keyword evidence="2" id="KW-1185">Reference proteome</keyword>
<gene>
    <name evidence="1" type="ORF">CHIRRI_LOCUS3274</name>
</gene>
<reference evidence="1" key="1">
    <citation type="submission" date="2022-01" db="EMBL/GenBank/DDBJ databases">
        <authorList>
            <person name="King R."/>
        </authorList>
    </citation>
    <scope>NUCLEOTIDE SEQUENCE</scope>
</reference>
<organism evidence="1 2">
    <name type="scientific">Chironomus riparius</name>
    <dbReference type="NCBI Taxonomy" id="315576"/>
    <lineage>
        <taxon>Eukaryota</taxon>
        <taxon>Metazoa</taxon>
        <taxon>Ecdysozoa</taxon>
        <taxon>Arthropoda</taxon>
        <taxon>Hexapoda</taxon>
        <taxon>Insecta</taxon>
        <taxon>Pterygota</taxon>
        <taxon>Neoptera</taxon>
        <taxon>Endopterygota</taxon>
        <taxon>Diptera</taxon>
        <taxon>Nematocera</taxon>
        <taxon>Chironomoidea</taxon>
        <taxon>Chironomidae</taxon>
        <taxon>Chironominae</taxon>
        <taxon>Chironomus</taxon>
    </lineage>
</organism>
<protein>
    <submittedName>
        <fullName evidence="1">Uncharacterized protein</fullName>
    </submittedName>
</protein>
<proteinExistence type="predicted"/>
<sequence>MIIVKQKPAMKRFLDFHGLQMICTTSELLKETQNCLSQGDGIETVLKLIDDHCKTTTKIVIFPIFTQLLDPFAKNIEDSLLRQIPTIIPDKDKSNMATKAVRVLLDPSSGNDLCIRFNKMMILKKMAGKKKTTYVKATNSDEE</sequence>
<evidence type="ECO:0000313" key="2">
    <source>
        <dbReference type="Proteomes" id="UP001153620"/>
    </source>
</evidence>
<reference evidence="1" key="2">
    <citation type="submission" date="2022-10" db="EMBL/GenBank/DDBJ databases">
        <authorList>
            <consortium name="ENA_rothamsted_submissions"/>
            <consortium name="culmorum"/>
            <person name="King R."/>
        </authorList>
    </citation>
    <scope>NUCLEOTIDE SEQUENCE</scope>
</reference>
<dbReference type="EMBL" id="OU895877">
    <property type="protein sequence ID" value="CAG9800329.1"/>
    <property type="molecule type" value="Genomic_DNA"/>
</dbReference>
<dbReference type="AlphaFoldDB" id="A0A9N9RN29"/>